<evidence type="ECO:0000313" key="3">
    <source>
        <dbReference type="Proteomes" id="UP000310334"/>
    </source>
</evidence>
<protein>
    <submittedName>
        <fullName evidence="2">Uncharacterized protein</fullName>
    </submittedName>
</protein>
<organism evidence="2 3">
    <name type="scientific">Metabacillus sediminilitoris</name>
    <dbReference type="NCBI Taxonomy" id="2567941"/>
    <lineage>
        <taxon>Bacteria</taxon>
        <taxon>Bacillati</taxon>
        <taxon>Bacillota</taxon>
        <taxon>Bacilli</taxon>
        <taxon>Bacillales</taxon>
        <taxon>Bacillaceae</taxon>
        <taxon>Metabacillus</taxon>
    </lineage>
</organism>
<dbReference type="NCBIfam" id="NF038353">
    <property type="entry name" value="FxLYD_dom"/>
    <property type="match status" value="1"/>
</dbReference>
<accession>A0A4S4BPL3</accession>
<dbReference type="AlphaFoldDB" id="A0A4S4BPL3"/>
<reference evidence="2" key="1">
    <citation type="submission" date="2019-04" db="EMBL/GenBank/DDBJ databases">
        <title>Bacillus sediminilitoris sp. nov., isolated from a tidal flat sediment on the East China Sea.</title>
        <authorList>
            <person name="Wei Y."/>
            <person name="Mao H."/>
            <person name="Fang J."/>
        </authorList>
    </citation>
    <scope>NUCLEOTIDE SEQUENCE [LARGE SCALE GENOMIC DNA]</scope>
    <source>
        <strain evidence="2">DSL-17</strain>
    </source>
</reference>
<name>A0A4S4BPL3_9BACI</name>
<sequence length="384" mass="43696">MFCTSCGANHLENNANYCSHCGKRLESKKVKNKKRTILVYLMPLISFIIVILLLFSTNIYESKVNAKVLALQEKAEKAALEGKYQKALAYIEDGLSYRNDYEILKKEQEIINTFIDLNEDLHEVEKKMINEDFDNAQKEINLLKRQIDLNRSPLFVNLLNQVEQAETSVKVGEIKGEINQLTTIDELADKLSTLYSLNIQEASELKQQIYTKMVMISSIEAEKSLEAKHFNQAVLVVDAALQYVVNNEKLLSLKERIITEKASFEKEEQERIEKAMKVAKAEEERNLTKAVQLASIELKVDKYGDAYIEGKVKNSGTKPAYSIIVEFTVVDKNGKKVEDGKTNVFPNKLQPGKTGDFEHVTYSAKENAKVEINNISWLLEEKKG</sequence>
<evidence type="ECO:0000313" key="2">
    <source>
        <dbReference type="EMBL" id="THF75978.1"/>
    </source>
</evidence>
<keyword evidence="1" id="KW-0472">Membrane</keyword>
<dbReference type="InterPro" id="IPR047676">
    <property type="entry name" value="FxLYD_dom"/>
</dbReference>
<feature type="transmembrane region" description="Helical" evidence="1">
    <location>
        <begin position="37"/>
        <end position="55"/>
    </location>
</feature>
<comment type="caution">
    <text evidence="2">The sequence shown here is derived from an EMBL/GenBank/DDBJ whole genome shotgun (WGS) entry which is preliminary data.</text>
</comment>
<evidence type="ECO:0000256" key="1">
    <source>
        <dbReference type="SAM" id="Phobius"/>
    </source>
</evidence>
<keyword evidence="1" id="KW-0812">Transmembrane</keyword>
<proteinExistence type="predicted"/>
<dbReference type="EMBL" id="SSNT01000023">
    <property type="protein sequence ID" value="THF75978.1"/>
    <property type="molecule type" value="Genomic_DNA"/>
</dbReference>
<dbReference type="OrthoDB" id="1822804at2"/>
<keyword evidence="1" id="KW-1133">Transmembrane helix</keyword>
<gene>
    <name evidence="2" type="ORF">E6W99_22475</name>
</gene>
<dbReference type="Proteomes" id="UP000310334">
    <property type="component" value="Unassembled WGS sequence"/>
</dbReference>
<dbReference type="RefSeq" id="WP_136358050.1">
    <property type="nucleotide sequence ID" value="NZ_CP046266.1"/>
</dbReference>
<keyword evidence="3" id="KW-1185">Reference proteome</keyword>